<evidence type="ECO:0000313" key="2">
    <source>
        <dbReference type="Proteomes" id="UP000034601"/>
    </source>
</evidence>
<reference evidence="1 2" key="1">
    <citation type="journal article" date="2015" name="Nature">
        <title>rRNA introns, odd ribosomes, and small enigmatic genomes across a large radiation of phyla.</title>
        <authorList>
            <person name="Brown C.T."/>
            <person name="Hug L.A."/>
            <person name="Thomas B.C."/>
            <person name="Sharon I."/>
            <person name="Castelle C.J."/>
            <person name="Singh A."/>
            <person name="Wilkins M.J."/>
            <person name="Williams K.H."/>
            <person name="Banfield J.F."/>
        </authorList>
    </citation>
    <scope>NUCLEOTIDE SEQUENCE [LARGE SCALE GENOMIC DNA]</scope>
</reference>
<proteinExistence type="predicted"/>
<gene>
    <name evidence="1" type="ORF">UU29_C0007G0097</name>
</gene>
<name>A0A0G0X6H2_9BACT</name>
<dbReference type="EMBL" id="LCAB01000007">
    <property type="protein sequence ID" value="KKR83227.1"/>
    <property type="molecule type" value="Genomic_DNA"/>
</dbReference>
<evidence type="ECO:0000313" key="1">
    <source>
        <dbReference type="EMBL" id="KKR83227.1"/>
    </source>
</evidence>
<comment type="caution">
    <text evidence="1">The sequence shown here is derived from an EMBL/GenBank/DDBJ whole genome shotgun (WGS) entry which is preliminary data.</text>
</comment>
<dbReference type="Proteomes" id="UP000034601">
    <property type="component" value="Unassembled WGS sequence"/>
</dbReference>
<protein>
    <submittedName>
        <fullName evidence="1">Uncharacterized protein</fullName>
    </submittedName>
</protein>
<organism evidence="1 2">
    <name type="scientific">Candidatus Daviesbacteria bacterium GW2011_GWA2_40_9</name>
    <dbReference type="NCBI Taxonomy" id="1618424"/>
    <lineage>
        <taxon>Bacteria</taxon>
        <taxon>Candidatus Daviesiibacteriota</taxon>
    </lineage>
</organism>
<accession>A0A0G0X6H2</accession>
<dbReference type="AlphaFoldDB" id="A0A0G0X6H2"/>
<sequence length="195" mass="22940">MSELIVSLGEDFFPIDPRFHRQKPVAYSKGFRIDSIEARGGITWLSYRLLPTQSPLIRWGEIETALEQRLGNYVYPFVSFYLRGDMVLNLVEGASHQLRVKCLLEDKSRGVIYCGTPNNRNFYDGELWDIKRVGRDYLFGWLIEYWRAIEDNPYQLEEAWKRIMGEDYEWKGEGGTLLVPKKPGIWAFSRMRFVI</sequence>